<dbReference type="GO" id="GO:0046872">
    <property type="term" value="F:metal ion binding"/>
    <property type="evidence" value="ECO:0007669"/>
    <property type="project" value="UniProtKB-KW"/>
</dbReference>
<dbReference type="InterPro" id="IPR004722">
    <property type="entry name" value="DHOase"/>
</dbReference>
<comment type="cofactor">
    <cofactor evidence="1">
        <name>Zn(2+)</name>
        <dbReference type="ChEBI" id="CHEBI:29105"/>
    </cofactor>
</comment>
<dbReference type="InterPro" id="IPR011059">
    <property type="entry name" value="Metal-dep_hydrolase_composite"/>
</dbReference>
<dbReference type="PANTHER" id="PTHR43668">
    <property type="entry name" value="ALLANTOINASE"/>
    <property type="match status" value="1"/>
</dbReference>
<dbReference type="PROSITE" id="PS00483">
    <property type="entry name" value="DIHYDROOROTASE_2"/>
    <property type="match status" value="1"/>
</dbReference>
<dbReference type="GO" id="GO:0004038">
    <property type="term" value="F:allantoinase activity"/>
    <property type="evidence" value="ECO:0007669"/>
    <property type="project" value="TreeGrafter"/>
</dbReference>
<evidence type="ECO:0000259" key="6">
    <source>
        <dbReference type="Pfam" id="PF01979"/>
    </source>
</evidence>
<dbReference type="Proteomes" id="UP000179164">
    <property type="component" value="Unassembled WGS sequence"/>
</dbReference>
<comment type="similarity">
    <text evidence="3">Belongs to the metallo-dependent hydrolases superfamily. DHOase family. Class I DHOase subfamily.</text>
</comment>
<keyword evidence="4" id="KW-0479">Metal-binding</keyword>
<comment type="caution">
    <text evidence="7">The sequence shown here is derived from an EMBL/GenBank/DDBJ whole genome shotgun (WGS) entry which is preliminary data.</text>
</comment>
<dbReference type="InterPro" id="IPR050138">
    <property type="entry name" value="DHOase/Allantoinase_Hydrolase"/>
</dbReference>
<evidence type="ECO:0000256" key="3">
    <source>
        <dbReference type="ARBA" id="ARBA00010286"/>
    </source>
</evidence>
<dbReference type="CDD" id="cd01318">
    <property type="entry name" value="DHOase_IIb"/>
    <property type="match status" value="1"/>
</dbReference>
<dbReference type="EMBL" id="MHKE01000005">
    <property type="protein sequence ID" value="OGY84696.1"/>
    <property type="molecule type" value="Genomic_DNA"/>
</dbReference>
<dbReference type="GO" id="GO:0005737">
    <property type="term" value="C:cytoplasm"/>
    <property type="evidence" value="ECO:0007669"/>
    <property type="project" value="TreeGrafter"/>
</dbReference>
<reference evidence="7 8" key="1">
    <citation type="journal article" date="2016" name="Nat. Commun.">
        <title>Thousands of microbial genomes shed light on interconnected biogeochemical processes in an aquifer system.</title>
        <authorList>
            <person name="Anantharaman K."/>
            <person name="Brown C.T."/>
            <person name="Hug L.A."/>
            <person name="Sharon I."/>
            <person name="Castelle C.J."/>
            <person name="Probst A.J."/>
            <person name="Thomas B.C."/>
            <person name="Singh A."/>
            <person name="Wilkins M.J."/>
            <person name="Karaoz U."/>
            <person name="Brodie E.L."/>
            <person name="Williams K.H."/>
            <person name="Hubbard S.S."/>
            <person name="Banfield J.F."/>
        </authorList>
    </citation>
    <scope>NUCLEOTIDE SEQUENCE [LARGE SCALE GENOMIC DNA]</scope>
</reference>
<name>A0A1G2B7L5_9BACT</name>
<evidence type="ECO:0000256" key="2">
    <source>
        <dbReference type="ARBA" id="ARBA00002368"/>
    </source>
</evidence>
<dbReference type="GO" id="GO:0006221">
    <property type="term" value="P:pyrimidine nucleotide biosynthetic process"/>
    <property type="evidence" value="ECO:0007669"/>
    <property type="project" value="InterPro"/>
</dbReference>
<dbReference type="HAMAP" id="MF_00220_A">
    <property type="entry name" value="PyrC_classI_A"/>
    <property type="match status" value="1"/>
</dbReference>
<comment type="function">
    <text evidence="2">Catalyzes the reversible cyclization of carbamoyl aspartate to dihydroorotate.</text>
</comment>
<evidence type="ECO:0000313" key="8">
    <source>
        <dbReference type="Proteomes" id="UP000179164"/>
    </source>
</evidence>
<keyword evidence="5" id="KW-0378">Hydrolase</keyword>
<evidence type="ECO:0000256" key="4">
    <source>
        <dbReference type="ARBA" id="ARBA00022723"/>
    </source>
</evidence>
<proteinExistence type="inferred from homology"/>
<dbReference type="InterPro" id="IPR006680">
    <property type="entry name" value="Amidohydro-rel"/>
</dbReference>
<evidence type="ECO:0000313" key="7">
    <source>
        <dbReference type="EMBL" id="OGY84696.1"/>
    </source>
</evidence>
<dbReference type="SUPFAM" id="SSF51338">
    <property type="entry name" value="Composite domain of metallo-dependent hydrolases"/>
    <property type="match status" value="1"/>
</dbReference>
<dbReference type="InterPro" id="IPR032466">
    <property type="entry name" value="Metal_Hydrolase"/>
</dbReference>
<feature type="domain" description="Amidohydrolase-related" evidence="6">
    <location>
        <begin position="44"/>
        <end position="412"/>
    </location>
</feature>
<organism evidence="7 8">
    <name type="scientific">Candidatus Kerfeldbacteria bacterium RIFCSPLOWO2_01_FULL_48_11</name>
    <dbReference type="NCBI Taxonomy" id="1798543"/>
    <lineage>
        <taxon>Bacteria</taxon>
        <taxon>Candidatus Kerfeldiibacteriota</taxon>
    </lineage>
</organism>
<dbReference type="GO" id="GO:0004151">
    <property type="term" value="F:dihydroorotase activity"/>
    <property type="evidence" value="ECO:0007669"/>
    <property type="project" value="InterPro"/>
</dbReference>
<dbReference type="SUPFAM" id="SSF51556">
    <property type="entry name" value="Metallo-dependent hydrolases"/>
    <property type="match status" value="1"/>
</dbReference>
<dbReference type="GO" id="GO:0006145">
    <property type="term" value="P:purine nucleobase catabolic process"/>
    <property type="evidence" value="ECO:0007669"/>
    <property type="project" value="TreeGrafter"/>
</dbReference>
<accession>A0A1G2B7L5</accession>
<evidence type="ECO:0000256" key="1">
    <source>
        <dbReference type="ARBA" id="ARBA00001947"/>
    </source>
</evidence>
<dbReference type="NCBIfam" id="TIGR00857">
    <property type="entry name" value="pyrC_multi"/>
    <property type="match status" value="1"/>
</dbReference>
<protein>
    <recommendedName>
        <fullName evidence="6">Amidohydrolase-related domain-containing protein</fullName>
    </recommendedName>
</protein>
<dbReference type="PANTHER" id="PTHR43668:SF4">
    <property type="entry name" value="ALLANTOINASE"/>
    <property type="match status" value="1"/>
</dbReference>
<dbReference type="Gene3D" id="3.20.20.140">
    <property type="entry name" value="Metal-dependent hydrolases"/>
    <property type="match status" value="1"/>
</dbReference>
<dbReference type="Pfam" id="PF01979">
    <property type="entry name" value="Amidohydro_1"/>
    <property type="match status" value="1"/>
</dbReference>
<dbReference type="STRING" id="1798543.A2898_01180"/>
<evidence type="ECO:0000256" key="5">
    <source>
        <dbReference type="ARBA" id="ARBA00022801"/>
    </source>
</evidence>
<sequence>MRTRIVNATLANGLKTSIDIVDGKIAGLSVSGAPDKTYDAGGKYVLPGIIDTHVHFREPGGEQKEDWTTGSHAAAAGGVTTVLDMPNTTPPTIDAGTLEQKRLLAAKSIVNYGFHLGATASNAGEIVKLQGKVAGVKIYVGSSTGSLLVAEDNELRKLFSLPGILWLVHAEDETLIQKNMGALGRVTDPGVHSWIRNWEVAIRAVKRVIALASETGARIHMCHISTKEEMMLIEQAKAERVRVTCEVSPHHLFLDESAYAAHSAFVKVNPPLRTPEDRLALWKGLHHGVIDIIATDHAPHTVQEKHQPYPQAPSGIPEVQTSLPMMLQVIGKKEFTLEWLVDVMCKKPAEIFSLNNKGCIEAGYDADLVVVDMNKRAVVTKDMLLSKCGWSPYEGRKLVGWPVMTFVNGNLVFDNGKINEENKGKETHYE</sequence>
<dbReference type="InterPro" id="IPR002195">
    <property type="entry name" value="Dihydroorotase_CS"/>
</dbReference>
<dbReference type="AlphaFoldDB" id="A0A1G2B7L5"/>
<gene>
    <name evidence="7" type="ORF">A2898_01180</name>
</gene>
<dbReference type="Gene3D" id="2.30.40.10">
    <property type="entry name" value="Urease, subunit C, domain 1"/>
    <property type="match status" value="1"/>
</dbReference>